<feature type="region of interest" description="Disordered" evidence="2">
    <location>
        <begin position="31"/>
        <end position="58"/>
    </location>
</feature>
<dbReference type="Pfam" id="PF13540">
    <property type="entry name" value="RCC1_2"/>
    <property type="match status" value="4"/>
</dbReference>
<keyword evidence="1" id="KW-0677">Repeat</keyword>
<evidence type="ECO:0000313" key="6">
    <source>
        <dbReference type="Proteomes" id="UP001207654"/>
    </source>
</evidence>
<accession>A0ABT4AGL4</accession>
<keyword evidence="3" id="KW-0732">Signal</keyword>
<dbReference type="PROSITE" id="PS51257">
    <property type="entry name" value="PROKAR_LIPOPROTEIN"/>
    <property type="match status" value="1"/>
</dbReference>
<dbReference type="PANTHER" id="PTHR22870">
    <property type="entry name" value="REGULATOR OF CHROMOSOME CONDENSATION"/>
    <property type="match status" value="1"/>
</dbReference>
<dbReference type="PROSITE" id="PS50012">
    <property type="entry name" value="RCC1_3"/>
    <property type="match status" value="13"/>
</dbReference>
<dbReference type="InterPro" id="IPR009091">
    <property type="entry name" value="RCC1/BLIP-II"/>
</dbReference>
<dbReference type="PROSITE" id="PS00626">
    <property type="entry name" value="RCC1_2"/>
    <property type="match status" value="7"/>
</dbReference>
<dbReference type="Pfam" id="PF00415">
    <property type="entry name" value="RCC1"/>
    <property type="match status" value="2"/>
</dbReference>
<dbReference type="Gene3D" id="2.130.10.30">
    <property type="entry name" value="Regulator of chromosome condensation 1/beta-lactamase-inhibitor protein II"/>
    <property type="match status" value="4"/>
</dbReference>
<sequence length="1017" mass="106326">MKISALLLAVCHLLVIATAGCKKQDPVALGSSASEAQHSPSSSVRTYSPRDEATAGGYVDASGHEHLVPIRVSTASRAAMNYPGCGDDYIDNHSISYKGYSLDYTTCSSGSPQPSAIHVRWTHDIPSDIALDVTSSGSTAKLKFDSGAYQTIAPISVRPIGTYTHPGSGIAMTRYQVEYAVNMGSVNYCATSNFTSSYRLATDCDEVPVVFPTTKTDSLSPNTYKVHPYIAKVSSGSRAFTVSPGTLPCSGCHDPALGDSPEHLFEYRKKGTTTWTVIQRTNLSNFRVPVPSAGIYEYRSKGKLTIGGAYSDYTEIQTVTVSDYAEVVAGVDYSLALRPDGTVWASGSGPLGDGSSGVNRFIPVQVQGLSEIVTVAAGGSHALAVRSDGTVWSWGENYDGQLGDGTYIAQKTPVQVHGLSGVVAVSAGFYHSLALRSDGTVWSWGENHDGRLGDGTNNTHNTPVQVLGLSGVVAVSTGFYHSLALRSDGTLFAWGNNDFGQLGDGSTTDRFLPVQVQAPSEIKTMDGGLSHSLAVLSDGTVLAWGRNAQGQLGNGSTTDSLLPQHVQGLSAVTAVSAGLFDHSLAVHSNGTVSAWGENNNGQVGDGSMINRLTPVQVQGLTSAVAVSAGGSHSLALLSDGTAWAWGSNSVGQRADGSFREQPVPMQLDGLSNVVAVAAGGYHSLALRSDGTVWGWGQNNHGQLGNGTTSEISTLVQVQGLNNVIAIATGPLHSLAVHSNGTVWAWGNNSCGQLGDGTTSSRLTPVQVQGLSDAKAVAAGHLHSLVRLSDGYIKAWGYNFFGQLGDGTITSRSMPGYAVNWVWQSVAIAAGDNHSMAIGLHDGNAWTWGDNSVGQMGGSGDDKYRYAMPVQDMSGVVAVAAGGLHSLVLRNDGSVWAWGANSKGQLGDGTNSTRYWPVQMQGLSDAMTVAAGGEQSAAVRTNGTFWTWGGSRVIGQQSNTTPIQAGTLDNGRSVAVGYEHFVGLRWDGTVWVWGDNSYGQLGSGLPTGVLTATRSQLL</sequence>
<evidence type="ECO:0000256" key="3">
    <source>
        <dbReference type="SAM" id="SignalP"/>
    </source>
</evidence>
<keyword evidence="6" id="KW-1185">Reference proteome</keyword>
<comment type="caution">
    <text evidence="5">The sequence shown here is derived from an EMBL/GenBank/DDBJ whole genome shotgun (WGS) entry which is preliminary data.</text>
</comment>
<name>A0ABT4AGL4_9BACT</name>
<feature type="chain" id="PRO_5046782237" description="RCC1-like domain-containing protein" evidence="3">
    <location>
        <begin position="20"/>
        <end position="1017"/>
    </location>
</feature>
<feature type="compositionally biased region" description="Low complexity" evidence="2">
    <location>
        <begin position="31"/>
        <end position="43"/>
    </location>
</feature>
<dbReference type="RefSeq" id="WP_267539365.1">
    <property type="nucleotide sequence ID" value="NZ_JAPNKA010000001.1"/>
</dbReference>
<evidence type="ECO:0000256" key="1">
    <source>
        <dbReference type="ARBA" id="ARBA00022737"/>
    </source>
</evidence>
<dbReference type="Pfam" id="PF25390">
    <property type="entry name" value="WD40_RLD"/>
    <property type="match status" value="1"/>
</dbReference>
<reference evidence="5 6" key="1">
    <citation type="submission" date="2022-11" db="EMBL/GenBank/DDBJ databases">
        <title>Minimal conservation of predation-associated metabolite biosynthetic gene clusters underscores biosynthetic potential of Myxococcota including descriptions for ten novel species: Archangium lansinium sp. nov., Myxococcus landrumus sp. nov., Nannocystis bai.</title>
        <authorList>
            <person name="Ahearne A."/>
            <person name="Stevens C."/>
            <person name="Phillips K."/>
        </authorList>
    </citation>
    <scope>NUCLEOTIDE SEQUENCE [LARGE SCALE GENOMIC DNA]</scope>
    <source>
        <strain evidence="5 6">MIWBW</strain>
    </source>
</reference>
<protein>
    <recommendedName>
        <fullName evidence="4">RCC1-like domain-containing protein</fullName>
    </recommendedName>
</protein>
<organism evidence="5 6">
    <name type="scientific">Archangium lansingense</name>
    <dbReference type="NCBI Taxonomy" id="2995310"/>
    <lineage>
        <taxon>Bacteria</taxon>
        <taxon>Pseudomonadati</taxon>
        <taxon>Myxococcota</taxon>
        <taxon>Myxococcia</taxon>
        <taxon>Myxococcales</taxon>
        <taxon>Cystobacterineae</taxon>
        <taxon>Archangiaceae</taxon>
        <taxon>Archangium</taxon>
    </lineage>
</organism>
<feature type="domain" description="RCC1-like" evidence="4">
    <location>
        <begin position="303"/>
        <end position="620"/>
    </location>
</feature>
<feature type="signal peptide" evidence="3">
    <location>
        <begin position="1"/>
        <end position="19"/>
    </location>
</feature>
<gene>
    <name evidence="5" type="ORF">OV287_40410</name>
</gene>
<dbReference type="EMBL" id="JAPNKA010000001">
    <property type="protein sequence ID" value="MCY1080726.1"/>
    <property type="molecule type" value="Genomic_DNA"/>
</dbReference>
<dbReference type="InterPro" id="IPR051210">
    <property type="entry name" value="Ub_ligase/GEF_domain"/>
</dbReference>
<dbReference type="PRINTS" id="PR00633">
    <property type="entry name" value="RCCNDNSATION"/>
</dbReference>
<evidence type="ECO:0000313" key="5">
    <source>
        <dbReference type="EMBL" id="MCY1080726.1"/>
    </source>
</evidence>
<proteinExistence type="predicted"/>
<evidence type="ECO:0000256" key="2">
    <source>
        <dbReference type="SAM" id="MobiDB-lite"/>
    </source>
</evidence>
<dbReference type="PANTHER" id="PTHR22870:SF408">
    <property type="entry name" value="OS09G0560450 PROTEIN"/>
    <property type="match status" value="1"/>
</dbReference>
<dbReference type="Proteomes" id="UP001207654">
    <property type="component" value="Unassembled WGS sequence"/>
</dbReference>
<evidence type="ECO:0000259" key="4">
    <source>
        <dbReference type="Pfam" id="PF25390"/>
    </source>
</evidence>
<dbReference type="SUPFAM" id="SSF50985">
    <property type="entry name" value="RCC1/BLIP-II"/>
    <property type="match status" value="3"/>
</dbReference>
<dbReference type="InterPro" id="IPR058923">
    <property type="entry name" value="RCC1-like_dom"/>
</dbReference>
<dbReference type="InterPro" id="IPR000408">
    <property type="entry name" value="Reg_chr_condens"/>
</dbReference>